<name>A0ACC0VPN0_9STRA</name>
<proteinExistence type="predicted"/>
<evidence type="ECO:0000313" key="1">
    <source>
        <dbReference type="EMBL" id="KAI9907843.1"/>
    </source>
</evidence>
<comment type="caution">
    <text evidence="1">The sequence shown here is derived from an EMBL/GenBank/DDBJ whole genome shotgun (WGS) entry which is preliminary data.</text>
</comment>
<accession>A0ACC0VPN0</accession>
<keyword evidence="2" id="KW-1185">Reference proteome</keyword>
<dbReference type="EMBL" id="CM047587">
    <property type="protein sequence ID" value="KAI9907843.1"/>
    <property type="molecule type" value="Genomic_DNA"/>
</dbReference>
<reference evidence="1 2" key="1">
    <citation type="journal article" date="2022" name="bioRxiv">
        <title>The genome of the oomycete Peronosclerospora sorghi, a cosmopolitan pathogen of maize and sorghum, is inflated with dispersed pseudogenes.</title>
        <authorList>
            <person name="Fletcher K."/>
            <person name="Martin F."/>
            <person name="Isakeit T."/>
            <person name="Cavanaugh K."/>
            <person name="Magill C."/>
            <person name="Michelmore R."/>
        </authorList>
    </citation>
    <scope>NUCLEOTIDE SEQUENCE [LARGE SCALE GENOMIC DNA]</scope>
    <source>
        <strain evidence="1">P6</strain>
    </source>
</reference>
<dbReference type="Proteomes" id="UP001163321">
    <property type="component" value="Chromosome 8"/>
</dbReference>
<sequence length="524" mass="58986">MVSFFAKTNSILGPRVPSAFPREDDPLTTLDQLNRLHDRAERALTETIFEYGKLDHGDVDISHWKSIRSKRGVRLLRGHHVGRQTLLMCVGTLHARFEDVLEGLYCDNTDELILLNAIMCPRLTKSTVVHVVQKKTTATPYTFTGIKAATFKSSIGCTKEWCYFDKLGFVRQLAGKQLAYHIMQSVDRPHKTATKTLQASLCYVFEELETNLVGVYMRGEVYDATFSYFATMSMSDVLLAFVNAVEYNRAKKFSLKAAAAQLADRNERTMRRSCNVCKVTASFFAHLTRCAGCHKYVCKRCRFKEYILTRTTVSTENCPKRLDFCRECISVVNALSIKQLRIEAKVVNATDLQGVNDYSTLGMINEETEDAEKNVDENQQLLMSFVRNISTYATVLSSQSDFRASTLSSIGILSSSDEECELSDLESEDRDVLHSSRLKSNPLVLSEKTAGDSTRRSCRFSTTSTASCGHEEDDMELYQSAIMTKLQKVSSQAEETLHLARKQSLVARSFISQSKNVKVEVVDS</sequence>
<evidence type="ECO:0000313" key="2">
    <source>
        <dbReference type="Proteomes" id="UP001163321"/>
    </source>
</evidence>
<organism evidence="1 2">
    <name type="scientific">Peronosclerospora sorghi</name>
    <dbReference type="NCBI Taxonomy" id="230839"/>
    <lineage>
        <taxon>Eukaryota</taxon>
        <taxon>Sar</taxon>
        <taxon>Stramenopiles</taxon>
        <taxon>Oomycota</taxon>
        <taxon>Peronosporomycetes</taxon>
        <taxon>Peronosporales</taxon>
        <taxon>Peronosporaceae</taxon>
        <taxon>Peronosclerospora</taxon>
    </lineage>
</organism>
<gene>
    <name evidence="1" type="ORF">PsorP6_016592</name>
</gene>
<protein>
    <submittedName>
        <fullName evidence="1">Uncharacterized protein</fullName>
    </submittedName>
</protein>